<protein>
    <submittedName>
        <fullName evidence="1">Uncharacterized protein</fullName>
    </submittedName>
</protein>
<dbReference type="OrthoDB" id="9918446at2"/>
<organism evidence="1 2">
    <name type="scientific">Cnuella takakiae</name>
    <dbReference type="NCBI Taxonomy" id="1302690"/>
    <lineage>
        <taxon>Bacteria</taxon>
        <taxon>Pseudomonadati</taxon>
        <taxon>Bacteroidota</taxon>
        <taxon>Chitinophagia</taxon>
        <taxon>Chitinophagales</taxon>
        <taxon>Chitinophagaceae</taxon>
        <taxon>Cnuella</taxon>
    </lineage>
</organism>
<name>A0A1M5ERK8_9BACT</name>
<keyword evidence="2" id="KW-1185">Reference proteome</keyword>
<dbReference type="Proteomes" id="UP000184368">
    <property type="component" value="Unassembled WGS sequence"/>
</dbReference>
<evidence type="ECO:0000313" key="2">
    <source>
        <dbReference type="Proteomes" id="UP000184368"/>
    </source>
</evidence>
<gene>
    <name evidence="1" type="ORF">SAMN05444008_112150</name>
</gene>
<accession>A0A1M5ERK8</accession>
<reference evidence="1 2" key="1">
    <citation type="submission" date="2016-11" db="EMBL/GenBank/DDBJ databases">
        <authorList>
            <person name="Jaros S."/>
            <person name="Januszkiewicz K."/>
            <person name="Wedrychowicz H."/>
        </authorList>
    </citation>
    <scope>NUCLEOTIDE SEQUENCE [LARGE SCALE GENOMIC DNA]</scope>
    <source>
        <strain evidence="1 2">DSM 26897</strain>
    </source>
</reference>
<sequence length="86" mass="9564">MGRIFTVAFTFEGRSYTAFVKISNGGDLFSVHIHLPDTTLHHLIPEGNISYNSTTGFQAMRHATPTPALELMSRVIDAIEAHLQHQ</sequence>
<dbReference type="RefSeq" id="WP_073045054.1">
    <property type="nucleotide sequence ID" value="NZ_FQUO01000012.1"/>
</dbReference>
<proteinExistence type="predicted"/>
<dbReference type="EMBL" id="FQUO01000012">
    <property type="protein sequence ID" value="SHF81642.1"/>
    <property type="molecule type" value="Genomic_DNA"/>
</dbReference>
<dbReference type="AlphaFoldDB" id="A0A1M5ERK8"/>
<evidence type="ECO:0000313" key="1">
    <source>
        <dbReference type="EMBL" id="SHF81642.1"/>
    </source>
</evidence>